<dbReference type="SUPFAM" id="SSF82185">
    <property type="entry name" value="Histone H3 K4-specific methyltransferase SET7/9 N-terminal domain"/>
    <property type="match status" value="1"/>
</dbReference>
<sequence>MKRILVCFFFLFTGINVDAQIKTVLLDAKDQFTADSTLAVTYGVFGKISGDSLYTFKKFDFSGVLLASGSFRDDQMQIPQGKFIYYEWITPENNNSNDGFEIKGKERFVELIGSYEDGKRSGRWITFYPDGKMKQIITFSQGIIHGPYMAFDQDGREQVSGLYKSGKKEGTWILNGGKQENQYADDKLISTLRGKKLREKRAESKKTN</sequence>
<comment type="caution">
    <text evidence="2">The sequence shown here is derived from an EMBL/GenBank/DDBJ whole genome shotgun (WGS) entry which is preliminary data.</text>
</comment>
<dbReference type="STRING" id="1503925.TH53_20380"/>
<dbReference type="OrthoDB" id="7342920at2"/>
<feature type="signal peptide" evidence="1">
    <location>
        <begin position="1"/>
        <end position="19"/>
    </location>
</feature>
<gene>
    <name evidence="2" type="ORF">TH53_20380</name>
</gene>
<dbReference type="EMBL" id="JXRA01000098">
    <property type="protein sequence ID" value="KIO75516.1"/>
    <property type="molecule type" value="Genomic_DNA"/>
</dbReference>
<keyword evidence="3" id="KW-1185">Reference proteome</keyword>
<keyword evidence="1" id="KW-0732">Signal</keyword>
<reference evidence="2 3" key="1">
    <citation type="submission" date="2015-01" db="EMBL/GenBank/DDBJ databases">
        <title>Draft genome sequence of Pedobacter sp. NL19 isolated from sludge of an effluent treatment pond in an abandoned uranium mine.</title>
        <authorList>
            <person name="Santos T."/>
            <person name="Caetano T."/>
            <person name="Covas C."/>
            <person name="Cruz A."/>
            <person name="Mendo S."/>
        </authorList>
    </citation>
    <scope>NUCLEOTIDE SEQUENCE [LARGE SCALE GENOMIC DNA]</scope>
    <source>
        <strain evidence="2 3">NL19</strain>
    </source>
</reference>
<name>A0A0D0GM61_9SPHI</name>
<dbReference type="Gene3D" id="2.20.110.10">
    <property type="entry name" value="Histone H3 K4-specific methyltransferase SET7/9 N-terminal domain"/>
    <property type="match status" value="1"/>
</dbReference>
<evidence type="ECO:0000256" key="1">
    <source>
        <dbReference type="SAM" id="SignalP"/>
    </source>
</evidence>
<dbReference type="RefSeq" id="WP_041884868.1">
    <property type="nucleotide sequence ID" value="NZ_CP157278.1"/>
</dbReference>
<protein>
    <submittedName>
        <fullName evidence="2">Contig98, whole genome shotgun sequence</fullName>
    </submittedName>
</protein>
<proteinExistence type="predicted"/>
<organism evidence="2 3">
    <name type="scientific">Pedobacter lusitanus</name>
    <dbReference type="NCBI Taxonomy" id="1503925"/>
    <lineage>
        <taxon>Bacteria</taxon>
        <taxon>Pseudomonadati</taxon>
        <taxon>Bacteroidota</taxon>
        <taxon>Sphingobacteriia</taxon>
        <taxon>Sphingobacteriales</taxon>
        <taxon>Sphingobacteriaceae</taxon>
        <taxon>Pedobacter</taxon>
    </lineage>
</organism>
<feature type="chain" id="PRO_5002210653" evidence="1">
    <location>
        <begin position="20"/>
        <end position="208"/>
    </location>
</feature>
<dbReference type="AlphaFoldDB" id="A0A0D0GM61"/>
<accession>A0A0D0GM61</accession>
<evidence type="ECO:0000313" key="3">
    <source>
        <dbReference type="Proteomes" id="UP000032049"/>
    </source>
</evidence>
<dbReference type="Proteomes" id="UP000032049">
    <property type="component" value="Unassembled WGS sequence"/>
</dbReference>
<evidence type="ECO:0000313" key="2">
    <source>
        <dbReference type="EMBL" id="KIO75516.1"/>
    </source>
</evidence>